<evidence type="ECO:0000313" key="2">
    <source>
        <dbReference type="EMBL" id="KAK5974734.1"/>
    </source>
</evidence>
<evidence type="ECO:0000256" key="1">
    <source>
        <dbReference type="SAM" id="SignalP"/>
    </source>
</evidence>
<gene>
    <name evidence="2" type="ORF">GCK32_018718</name>
</gene>
<feature type="chain" id="PRO_5042812805" evidence="1">
    <location>
        <begin position="31"/>
        <end position="165"/>
    </location>
</feature>
<feature type="signal peptide" evidence="1">
    <location>
        <begin position="1"/>
        <end position="30"/>
    </location>
</feature>
<protein>
    <submittedName>
        <fullName evidence="2">Uncharacterized protein</fullName>
    </submittedName>
</protein>
<dbReference type="EMBL" id="WIXE01013873">
    <property type="protein sequence ID" value="KAK5974734.1"/>
    <property type="molecule type" value="Genomic_DNA"/>
</dbReference>
<dbReference type="AlphaFoldDB" id="A0AAN8J1F9"/>
<organism evidence="2 3">
    <name type="scientific">Trichostrongylus colubriformis</name>
    <name type="common">Black scour worm</name>
    <dbReference type="NCBI Taxonomy" id="6319"/>
    <lineage>
        <taxon>Eukaryota</taxon>
        <taxon>Metazoa</taxon>
        <taxon>Ecdysozoa</taxon>
        <taxon>Nematoda</taxon>
        <taxon>Chromadorea</taxon>
        <taxon>Rhabditida</taxon>
        <taxon>Rhabditina</taxon>
        <taxon>Rhabditomorpha</taxon>
        <taxon>Strongyloidea</taxon>
        <taxon>Trichostrongylidae</taxon>
        <taxon>Trichostrongylus</taxon>
    </lineage>
</organism>
<dbReference type="Proteomes" id="UP001331761">
    <property type="component" value="Unassembled WGS sequence"/>
</dbReference>
<keyword evidence="1" id="KW-0732">Signal</keyword>
<sequence length="165" mass="17771">MKLGRGGKHCSSGTNLRVLAALVCPPAALALAYKAPHVPSEDSEHHSDESTVYDTISTCKTDRTEGNGTGSTMTLHLHRLFKTASTRRKNVLHGDELEELVENGASKKVTIMSSKRSSGLYAPIDGVALSFGKDAGLLLGSDHEVLVVVYRICYIPYVILLCAPY</sequence>
<reference evidence="2 3" key="1">
    <citation type="submission" date="2019-10" db="EMBL/GenBank/DDBJ databases">
        <title>Assembly and Annotation for the nematode Trichostrongylus colubriformis.</title>
        <authorList>
            <person name="Martin J."/>
        </authorList>
    </citation>
    <scope>NUCLEOTIDE SEQUENCE [LARGE SCALE GENOMIC DNA]</scope>
    <source>
        <strain evidence="2">G859</strain>
        <tissue evidence="2">Whole worm</tissue>
    </source>
</reference>
<comment type="caution">
    <text evidence="2">The sequence shown here is derived from an EMBL/GenBank/DDBJ whole genome shotgun (WGS) entry which is preliminary data.</text>
</comment>
<accession>A0AAN8J1F9</accession>
<keyword evidence="3" id="KW-1185">Reference proteome</keyword>
<name>A0AAN8J1F9_TRICO</name>
<proteinExistence type="predicted"/>
<evidence type="ECO:0000313" key="3">
    <source>
        <dbReference type="Proteomes" id="UP001331761"/>
    </source>
</evidence>